<organism evidence="1 2">
    <name type="scientific">Anaeromassilibacillus senegalensis</name>
    <dbReference type="NCBI Taxonomy" id="1673717"/>
    <lineage>
        <taxon>Bacteria</taxon>
        <taxon>Bacillati</taxon>
        <taxon>Bacillota</taxon>
        <taxon>Clostridia</taxon>
        <taxon>Eubacteriales</taxon>
        <taxon>Acutalibacteraceae</taxon>
        <taxon>Anaeromassilibacillus</taxon>
    </lineage>
</organism>
<evidence type="ECO:0000313" key="1">
    <source>
        <dbReference type="EMBL" id="MCF2651800.1"/>
    </source>
</evidence>
<dbReference type="Pfam" id="PF09560">
    <property type="entry name" value="Spore_YunB"/>
    <property type="match status" value="1"/>
</dbReference>
<accession>A0ABS9CKY2</accession>
<proteinExistence type="predicted"/>
<reference evidence="1 2" key="1">
    <citation type="submission" date="2020-12" db="EMBL/GenBank/DDBJ databases">
        <title>Whole genome sequences of gut porcine anaerobes.</title>
        <authorList>
            <person name="Kubasova T."/>
            <person name="Jahodarova E."/>
            <person name="Rychlik I."/>
        </authorList>
    </citation>
    <scope>NUCLEOTIDE SEQUENCE [LARGE SCALE GENOMIC DNA]</scope>
    <source>
        <strain evidence="1 2">An867</strain>
    </source>
</reference>
<evidence type="ECO:0000313" key="2">
    <source>
        <dbReference type="Proteomes" id="UP001299220"/>
    </source>
</evidence>
<dbReference type="RefSeq" id="WP_235322802.1">
    <property type="nucleotide sequence ID" value="NZ_JAFBIT010000001.1"/>
</dbReference>
<name>A0ABS9CKY2_9FIRM</name>
<gene>
    <name evidence="1" type="ORF">JQM67_04225</name>
</gene>
<dbReference type="Proteomes" id="UP001299220">
    <property type="component" value="Unassembled WGS sequence"/>
</dbReference>
<sequence>MRTRRRLGRRPARRRRIVFLLLFFVILTGVFAESRLPTVKADIQQAALRAYAQERITETVGAYLPEQSAIAAEGLVSLDTYMLGTMKSELTAALQKTLTGTATAWVPVGNLTGLALLNGHGFKIPVFFAVDGVASVDFESALTSAGINRTKYGVTMTVTAELYSSSAAFPEVVTVTTVYPVYESVLEGEVPRYAAGVLS</sequence>
<dbReference type="InterPro" id="IPR014197">
    <property type="entry name" value="Sporulation_prot_YunB"/>
</dbReference>
<protein>
    <submittedName>
        <fullName evidence="1">Sporulation protein YunB</fullName>
    </submittedName>
</protein>
<keyword evidence="2" id="KW-1185">Reference proteome</keyword>
<dbReference type="EMBL" id="JAFBIT010000001">
    <property type="protein sequence ID" value="MCF2651800.1"/>
    <property type="molecule type" value="Genomic_DNA"/>
</dbReference>
<comment type="caution">
    <text evidence="1">The sequence shown here is derived from an EMBL/GenBank/DDBJ whole genome shotgun (WGS) entry which is preliminary data.</text>
</comment>